<evidence type="ECO:0000313" key="2">
    <source>
        <dbReference type="EMBL" id="EYC16564.1"/>
    </source>
</evidence>
<feature type="region of interest" description="Disordered" evidence="1">
    <location>
        <begin position="72"/>
        <end position="97"/>
    </location>
</feature>
<dbReference type="EMBL" id="JARK01001369">
    <property type="protein sequence ID" value="EYC16564.1"/>
    <property type="molecule type" value="Genomic_DNA"/>
</dbReference>
<feature type="compositionally biased region" description="Polar residues" evidence="1">
    <location>
        <begin position="75"/>
        <end position="84"/>
    </location>
</feature>
<evidence type="ECO:0000313" key="3">
    <source>
        <dbReference type="Proteomes" id="UP000024635"/>
    </source>
</evidence>
<accession>A0A016UMG7</accession>
<organism evidence="2 3">
    <name type="scientific">Ancylostoma ceylanicum</name>
    <dbReference type="NCBI Taxonomy" id="53326"/>
    <lineage>
        <taxon>Eukaryota</taxon>
        <taxon>Metazoa</taxon>
        <taxon>Ecdysozoa</taxon>
        <taxon>Nematoda</taxon>
        <taxon>Chromadorea</taxon>
        <taxon>Rhabditida</taxon>
        <taxon>Rhabditina</taxon>
        <taxon>Rhabditomorpha</taxon>
        <taxon>Strongyloidea</taxon>
        <taxon>Ancylostomatidae</taxon>
        <taxon>Ancylostomatinae</taxon>
        <taxon>Ancylostoma</taxon>
    </lineage>
</organism>
<reference evidence="3" key="1">
    <citation type="journal article" date="2015" name="Nat. Genet.">
        <title>The genome and transcriptome of the zoonotic hookworm Ancylostoma ceylanicum identify infection-specific gene families.</title>
        <authorList>
            <person name="Schwarz E.M."/>
            <person name="Hu Y."/>
            <person name="Antoshechkin I."/>
            <person name="Miller M.M."/>
            <person name="Sternberg P.W."/>
            <person name="Aroian R.V."/>
        </authorList>
    </citation>
    <scope>NUCLEOTIDE SEQUENCE</scope>
    <source>
        <strain evidence="3">HY135</strain>
    </source>
</reference>
<comment type="caution">
    <text evidence="2">The sequence shown here is derived from an EMBL/GenBank/DDBJ whole genome shotgun (WGS) entry which is preliminary data.</text>
</comment>
<evidence type="ECO:0000256" key="1">
    <source>
        <dbReference type="SAM" id="MobiDB-lite"/>
    </source>
</evidence>
<keyword evidence="3" id="KW-1185">Reference proteome</keyword>
<name>A0A016UMG7_9BILA</name>
<sequence>MLDIWKDTMLWSELEKDLDGKDQDQTVLTKQVVSVHNCPQMTYGSTHNNVMERRVCHATEEVKHYVTYRREGLSPHSTVQTRPSSVAAATKPPSSDPPGFACLPCSIESFYLSIRFG</sequence>
<protein>
    <submittedName>
        <fullName evidence="2">Uncharacterized protein</fullName>
    </submittedName>
</protein>
<proteinExistence type="predicted"/>
<dbReference type="AlphaFoldDB" id="A0A016UMG7"/>
<gene>
    <name evidence="2" type="primary">Acey_s0033.g2723</name>
    <name evidence="2" type="ORF">Y032_0033g2723</name>
</gene>
<dbReference type="Proteomes" id="UP000024635">
    <property type="component" value="Unassembled WGS sequence"/>
</dbReference>